<dbReference type="PANTHER" id="PTHR39456">
    <property type="entry name" value="METAL-DEPENDENT HYDROLASE"/>
    <property type="match status" value="1"/>
</dbReference>
<comment type="caution">
    <text evidence="2">The sequence shown here is derived from an EMBL/GenBank/DDBJ whole genome shotgun (WGS) entry which is preliminary data.</text>
</comment>
<gene>
    <name evidence="2" type="ORF">DEH80_05705</name>
</gene>
<proteinExistence type="predicted"/>
<keyword evidence="1" id="KW-1133">Transmembrane helix</keyword>
<dbReference type="Proteomes" id="UP000251800">
    <property type="component" value="Unassembled WGS sequence"/>
</dbReference>
<evidence type="ECO:0000313" key="2">
    <source>
        <dbReference type="EMBL" id="PWN56908.1"/>
    </source>
</evidence>
<feature type="transmembrane region" description="Helical" evidence="1">
    <location>
        <begin position="192"/>
        <end position="214"/>
    </location>
</feature>
<evidence type="ECO:0000313" key="3">
    <source>
        <dbReference type="Proteomes" id="UP000251800"/>
    </source>
</evidence>
<accession>A0A363UN98</accession>
<keyword evidence="1" id="KW-0472">Membrane</keyword>
<dbReference type="AlphaFoldDB" id="A0A363UN98"/>
<keyword evidence="2" id="KW-0378">Hydrolase</keyword>
<name>A0A363UN98_9GAMM</name>
<evidence type="ECO:0000256" key="1">
    <source>
        <dbReference type="SAM" id="Phobius"/>
    </source>
</evidence>
<protein>
    <submittedName>
        <fullName evidence="2">Metal-dependent hydrolase</fullName>
    </submittedName>
</protein>
<dbReference type="InterPro" id="IPR016516">
    <property type="entry name" value="UCP07580"/>
</dbReference>
<sequence length="294" mass="34020">MSCAEETTTMTEHRIVPRKGPDFGLEDDDLPRYWFGGDAFKSRFFDAMSLLFPEGERFFIACVRDFRDQITDPDLQHQVKDFIYQEGQHGMVHSQFNQRIKAQGVAVDHILQEEHHFLFNVFRKRMSRRYTLAQTAAAEHLTALMAHGFFAKGLLKDADPRIRAMYAWHAVEEIEHKAVAFDVYKTVARGGYLTRVLAMLQVSITFPLHTFLIMRHMFKVDALPRRGRAWLKGLWWLYGPRGVFSGLLGHYLAYFKPGFHPWQQGQLESYAAWREAYERSGDAIEAGEVVARAA</sequence>
<organism evidence="2 3">
    <name type="scientific">Abyssibacter profundi</name>
    <dbReference type="NCBI Taxonomy" id="2182787"/>
    <lineage>
        <taxon>Bacteria</taxon>
        <taxon>Pseudomonadati</taxon>
        <taxon>Pseudomonadota</taxon>
        <taxon>Gammaproteobacteria</taxon>
        <taxon>Chromatiales</taxon>
        <taxon>Oceanococcaceae</taxon>
        <taxon>Abyssibacter</taxon>
    </lineage>
</organism>
<dbReference type="PIRSF" id="PIRSF007580">
    <property type="entry name" value="UCP07580"/>
    <property type="match status" value="1"/>
</dbReference>
<keyword evidence="3" id="KW-1185">Reference proteome</keyword>
<feature type="transmembrane region" description="Helical" evidence="1">
    <location>
        <begin position="235"/>
        <end position="254"/>
    </location>
</feature>
<dbReference type="Pfam" id="PF10118">
    <property type="entry name" value="Metal_hydrol"/>
    <property type="match status" value="1"/>
</dbReference>
<dbReference type="OrthoDB" id="5727566at2"/>
<dbReference type="PANTHER" id="PTHR39456:SF1">
    <property type="entry name" value="METAL-DEPENDENT HYDROLASE"/>
    <property type="match status" value="1"/>
</dbReference>
<dbReference type="EMBL" id="QEQK01000004">
    <property type="protein sequence ID" value="PWN56908.1"/>
    <property type="molecule type" value="Genomic_DNA"/>
</dbReference>
<dbReference type="GO" id="GO:0016787">
    <property type="term" value="F:hydrolase activity"/>
    <property type="evidence" value="ECO:0007669"/>
    <property type="project" value="UniProtKB-KW"/>
</dbReference>
<reference evidence="2 3" key="1">
    <citation type="submission" date="2018-05" db="EMBL/GenBank/DDBJ databases">
        <title>Abyssibacter profundi OUC007T gen. nov., sp. nov, a marine bacterium isolated from seawater of the Mariana Trench.</title>
        <authorList>
            <person name="Zhou S."/>
        </authorList>
    </citation>
    <scope>NUCLEOTIDE SEQUENCE [LARGE SCALE GENOMIC DNA]</scope>
    <source>
        <strain evidence="2 3">OUC007</strain>
    </source>
</reference>
<keyword evidence="1" id="KW-0812">Transmembrane</keyword>